<dbReference type="RefSeq" id="XP_018437382.1">
    <property type="nucleotide sequence ID" value="XM_018581880.2"/>
</dbReference>
<dbReference type="AlphaFoldDB" id="A0A6J0JNZ4"/>
<organism evidence="2 3">
    <name type="scientific">Raphanus sativus</name>
    <name type="common">Radish</name>
    <name type="synonym">Raphanus raphanistrum var. sativus</name>
    <dbReference type="NCBI Taxonomy" id="3726"/>
    <lineage>
        <taxon>Eukaryota</taxon>
        <taxon>Viridiplantae</taxon>
        <taxon>Streptophyta</taxon>
        <taxon>Embryophyta</taxon>
        <taxon>Tracheophyta</taxon>
        <taxon>Spermatophyta</taxon>
        <taxon>Magnoliopsida</taxon>
        <taxon>eudicotyledons</taxon>
        <taxon>Gunneridae</taxon>
        <taxon>Pentapetalae</taxon>
        <taxon>rosids</taxon>
        <taxon>malvids</taxon>
        <taxon>Brassicales</taxon>
        <taxon>Brassicaceae</taxon>
        <taxon>Brassiceae</taxon>
        <taxon>Raphanus</taxon>
    </lineage>
</organism>
<reference evidence="2" key="1">
    <citation type="journal article" date="2019" name="Database">
        <title>The radish genome database (RadishGD): an integrated information resource for radish genomics.</title>
        <authorList>
            <person name="Yu H.J."/>
            <person name="Baek S."/>
            <person name="Lee Y.J."/>
            <person name="Cho A."/>
            <person name="Mun J.H."/>
        </authorList>
    </citation>
    <scope>NUCLEOTIDE SEQUENCE [LARGE SCALE GENOMIC DNA]</scope>
    <source>
        <strain evidence="2">cv. WK10039</strain>
    </source>
</reference>
<feature type="region of interest" description="Disordered" evidence="1">
    <location>
        <begin position="226"/>
        <end position="269"/>
    </location>
</feature>
<protein>
    <submittedName>
        <fullName evidence="3">Plasma membrane-associated cation-binding protein 1</fullName>
    </submittedName>
</protein>
<dbReference type="Pfam" id="PF05558">
    <property type="entry name" value="DREPP"/>
    <property type="match status" value="1"/>
</dbReference>
<reference evidence="3" key="2">
    <citation type="submission" date="2025-08" db="UniProtKB">
        <authorList>
            <consortium name="RefSeq"/>
        </authorList>
    </citation>
    <scope>IDENTIFICATION</scope>
    <source>
        <tissue evidence="3">Leaf</tissue>
    </source>
</reference>
<proteinExistence type="predicted"/>
<gene>
    <name evidence="3" type="primary">LOC108809723</name>
</gene>
<sequence length="291" mass="31985">MGYWKSRVVPTIKKLFERSPTKKVVVVEASKSLTFDDSKEAINKEIEEKRTELEAKVVEIYEATSAEFKALVREPMEDGLTKHSAEVHKFLEALVEIGFPGSKAACDTSPTSSGPVIFIFEKVCLFLPAAEKSREVEVVDGVVKTDETSKEEGTTNSVKEIEIEEEKKEEIKPIVVPAPVAVEEKKLAVEEEKKVAVEEKKPAVKEEKKAMVEEKKPALVEEKKPVEEKKAVVEEEKKAAVEEKKPAVEDKKEVVAPAPVAESPSTKVTEAPVVVTPAKAPETLAAAPQKA</sequence>
<feature type="compositionally biased region" description="Basic and acidic residues" evidence="1">
    <location>
        <begin position="226"/>
        <end position="254"/>
    </location>
</feature>
<dbReference type="GO" id="GO:0005886">
    <property type="term" value="C:plasma membrane"/>
    <property type="evidence" value="ECO:0007669"/>
    <property type="project" value="InterPro"/>
</dbReference>
<evidence type="ECO:0000313" key="3">
    <source>
        <dbReference type="RefSeq" id="XP_018437382.1"/>
    </source>
</evidence>
<dbReference type="Proteomes" id="UP000504610">
    <property type="component" value="Chromosome 6"/>
</dbReference>
<dbReference type="PANTHER" id="PTHR38522:SF6">
    <property type="entry name" value="(RAPE) HYPOTHETICAL PROTEIN"/>
    <property type="match status" value="1"/>
</dbReference>
<dbReference type="InterPro" id="IPR008469">
    <property type="entry name" value="DREPP"/>
</dbReference>
<name>A0A6J0JNZ4_RAPSA</name>
<accession>A0A6J0JNZ4</accession>
<dbReference type="KEGG" id="rsz:108809723"/>
<dbReference type="GeneID" id="108809723"/>
<dbReference type="OrthoDB" id="1933409at2759"/>
<evidence type="ECO:0000256" key="1">
    <source>
        <dbReference type="SAM" id="MobiDB-lite"/>
    </source>
</evidence>
<evidence type="ECO:0000313" key="2">
    <source>
        <dbReference type="Proteomes" id="UP000504610"/>
    </source>
</evidence>
<keyword evidence="2" id="KW-1185">Reference proteome</keyword>
<dbReference type="PANTHER" id="PTHR38522">
    <property type="entry name" value="PLASMA MEMBRANE-ASSOCIATED CATION-BINDING PROTEIN 1"/>
    <property type="match status" value="1"/>
</dbReference>